<dbReference type="Proteomes" id="UP000601435">
    <property type="component" value="Unassembled WGS sequence"/>
</dbReference>
<dbReference type="EMBL" id="CAJNJA010006373">
    <property type="protein sequence ID" value="CAE7209403.1"/>
    <property type="molecule type" value="Genomic_DNA"/>
</dbReference>
<gene>
    <name evidence="5" type="primary">ATP1A1</name>
    <name evidence="5" type="ORF">SNEC2469_LOCUS2021</name>
</gene>
<keyword evidence="3" id="KW-1133">Transmembrane helix</keyword>
<name>A0A812JHY8_9DINO</name>
<sequence>MAEASDKDAKQKEDEMDIEALAKQYKTNLKKGLTGKKAAEILERDGLNELEKPPKPTLLMLFLMQLTSFIIILLMVAAVASILVNATGPRAADPLSYTTGSAFHRAMKRADQCLARHCHCRPSARALAEAPSLAFPTVCLLRHVFRKTWQQHGRS</sequence>
<feature type="transmembrane region" description="Helical" evidence="3">
    <location>
        <begin position="58"/>
        <end position="84"/>
    </location>
</feature>
<keyword evidence="3" id="KW-0472">Membrane</keyword>
<keyword evidence="6" id="KW-1185">Reference proteome</keyword>
<dbReference type="SUPFAM" id="SSF81665">
    <property type="entry name" value="Calcium ATPase, transmembrane domain M"/>
    <property type="match status" value="1"/>
</dbReference>
<evidence type="ECO:0000313" key="6">
    <source>
        <dbReference type="Proteomes" id="UP000601435"/>
    </source>
</evidence>
<reference evidence="5" key="1">
    <citation type="submission" date="2021-02" db="EMBL/GenBank/DDBJ databases">
        <authorList>
            <person name="Dougan E. K."/>
            <person name="Rhodes N."/>
            <person name="Thang M."/>
            <person name="Chan C."/>
        </authorList>
    </citation>
    <scope>NUCLEOTIDE SEQUENCE</scope>
</reference>
<dbReference type="InterPro" id="IPR050510">
    <property type="entry name" value="Cation_transp_ATPase_P-type"/>
</dbReference>
<dbReference type="GO" id="GO:0030007">
    <property type="term" value="P:intracellular potassium ion homeostasis"/>
    <property type="evidence" value="ECO:0007669"/>
    <property type="project" value="TreeGrafter"/>
</dbReference>
<dbReference type="InterPro" id="IPR004014">
    <property type="entry name" value="ATPase_P-typ_cation-transptr_N"/>
</dbReference>
<evidence type="ECO:0000259" key="4">
    <source>
        <dbReference type="SMART" id="SM00831"/>
    </source>
</evidence>
<dbReference type="PANTHER" id="PTHR43294">
    <property type="entry name" value="SODIUM/POTASSIUM-TRANSPORTING ATPASE SUBUNIT ALPHA"/>
    <property type="match status" value="1"/>
</dbReference>
<dbReference type="OrthoDB" id="3352408at2759"/>
<comment type="subcellular location">
    <subcellularLocation>
        <location evidence="1">Cell membrane</location>
        <topology evidence="1">Multi-pass membrane protein</topology>
    </subcellularLocation>
</comment>
<dbReference type="Gene3D" id="2.70.150.10">
    <property type="entry name" value="Calcium-transporting ATPase, cytoplasmic transduction domain A"/>
    <property type="match status" value="1"/>
</dbReference>
<dbReference type="InterPro" id="IPR023298">
    <property type="entry name" value="ATPase_P-typ_TM_dom_sf"/>
</dbReference>
<dbReference type="PANTHER" id="PTHR43294:SF21">
    <property type="entry name" value="CATION TRANSPORTING ATPASE"/>
    <property type="match status" value="1"/>
</dbReference>
<dbReference type="GO" id="GO:0005391">
    <property type="term" value="F:P-type sodium:potassium-exchanging transporter activity"/>
    <property type="evidence" value="ECO:0007669"/>
    <property type="project" value="TreeGrafter"/>
</dbReference>
<dbReference type="GO" id="GO:0005886">
    <property type="term" value="C:plasma membrane"/>
    <property type="evidence" value="ECO:0007669"/>
    <property type="project" value="UniProtKB-SubCell"/>
</dbReference>
<dbReference type="GO" id="GO:1902600">
    <property type="term" value="P:proton transmembrane transport"/>
    <property type="evidence" value="ECO:0007669"/>
    <property type="project" value="TreeGrafter"/>
</dbReference>
<evidence type="ECO:0000256" key="2">
    <source>
        <dbReference type="ARBA" id="ARBA00022475"/>
    </source>
</evidence>
<comment type="caution">
    <text evidence="5">The sequence shown here is derived from an EMBL/GenBank/DDBJ whole genome shotgun (WGS) entry which is preliminary data.</text>
</comment>
<evidence type="ECO:0000256" key="3">
    <source>
        <dbReference type="SAM" id="Phobius"/>
    </source>
</evidence>
<keyword evidence="2" id="KW-1003">Cell membrane</keyword>
<dbReference type="GO" id="GO:1990573">
    <property type="term" value="P:potassium ion import across plasma membrane"/>
    <property type="evidence" value="ECO:0007669"/>
    <property type="project" value="TreeGrafter"/>
</dbReference>
<keyword evidence="3" id="KW-0812">Transmembrane</keyword>
<feature type="domain" description="Cation-transporting P-type ATPase N-terminal" evidence="4">
    <location>
        <begin position="12"/>
        <end position="86"/>
    </location>
</feature>
<dbReference type="GO" id="GO:0006883">
    <property type="term" value="P:intracellular sodium ion homeostasis"/>
    <property type="evidence" value="ECO:0007669"/>
    <property type="project" value="TreeGrafter"/>
</dbReference>
<evidence type="ECO:0000313" key="5">
    <source>
        <dbReference type="EMBL" id="CAE7209403.1"/>
    </source>
</evidence>
<proteinExistence type="predicted"/>
<organism evidence="5 6">
    <name type="scientific">Symbiodinium necroappetens</name>
    <dbReference type="NCBI Taxonomy" id="1628268"/>
    <lineage>
        <taxon>Eukaryota</taxon>
        <taxon>Sar</taxon>
        <taxon>Alveolata</taxon>
        <taxon>Dinophyceae</taxon>
        <taxon>Suessiales</taxon>
        <taxon>Symbiodiniaceae</taxon>
        <taxon>Symbiodinium</taxon>
    </lineage>
</organism>
<dbReference type="Gene3D" id="1.20.1110.10">
    <property type="entry name" value="Calcium-transporting ATPase, transmembrane domain"/>
    <property type="match status" value="1"/>
</dbReference>
<evidence type="ECO:0000256" key="1">
    <source>
        <dbReference type="ARBA" id="ARBA00004651"/>
    </source>
</evidence>
<accession>A0A812JHY8</accession>
<dbReference type="SMART" id="SM00831">
    <property type="entry name" value="Cation_ATPase_N"/>
    <property type="match status" value="1"/>
</dbReference>
<dbReference type="AlphaFoldDB" id="A0A812JHY8"/>
<protein>
    <submittedName>
        <fullName evidence="5">ATP1A1 protein</fullName>
    </submittedName>
</protein>
<dbReference type="GO" id="GO:0036376">
    <property type="term" value="P:sodium ion export across plasma membrane"/>
    <property type="evidence" value="ECO:0007669"/>
    <property type="project" value="TreeGrafter"/>
</dbReference>
<dbReference type="Pfam" id="PF00690">
    <property type="entry name" value="Cation_ATPase_N"/>
    <property type="match status" value="1"/>
</dbReference>